<sequence>MVLVWHCCQLLPRIIIIHGDSTSNAPLGLDRKDANLGSVWTEGTLAQIEPLAV</sequence>
<reference evidence="2" key="1">
    <citation type="journal article" date="2011" name="PLoS Genet.">
        <title>Genomic analysis of the necrotrophic fungal pathogens Sclerotinia sclerotiorum and Botrytis cinerea.</title>
        <authorList>
            <person name="Amselem J."/>
            <person name="Cuomo C.A."/>
            <person name="van Kan J.A."/>
            <person name="Viaud M."/>
            <person name="Benito E.P."/>
            <person name="Couloux A."/>
            <person name="Coutinho P.M."/>
            <person name="de Vries R.P."/>
            <person name="Dyer P.S."/>
            <person name="Fillinger S."/>
            <person name="Fournier E."/>
            <person name="Gout L."/>
            <person name="Hahn M."/>
            <person name="Kohn L."/>
            <person name="Lapalu N."/>
            <person name="Plummer K.M."/>
            <person name="Pradier J.M."/>
            <person name="Quevillon E."/>
            <person name="Sharon A."/>
            <person name="Simon A."/>
            <person name="ten Have A."/>
            <person name="Tudzynski B."/>
            <person name="Tudzynski P."/>
            <person name="Wincker P."/>
            <person name="Andrew M."/>
            <person name="Anthouard V."/>
            <person name="Beever R.E."/>
            <person name="Beffa R."/>
            <person name="Benoit I."/>
            <person name="Bouzid O."/>
            <person name="Brault B."/>
            <person name="Chen Z."/>
            <person name="Choquer M."/>
            <person name="Collemare J."/>
            <person name="Cotton P."/>
            <person name="Danchin E.G."/>
            <person name="Da Silva C."/>
            <person name="Gautier A."/>
            <person name="Giraud C."/>
            <person name="Giraud T."/>
            <person name="Gonzalez C."/>
            <person name="Grossetete S."/>
            <person name="Guldener U."/>
            <person name="Henrissat B."/>
            <person name="Howlett B.J."/>
            <person name="Kodira C."/>
            <person name="Kretschmer M."/>
            <person name="Lappartient A."/>
            <person name="Leroch M."/>
            <person name="Levis C."/>
            <person name="Mauceli E."/>
            <person name="Neuveglise C."/>
            <person name="Oeser B."/>
            <person name="Pearson M."/>
            <person name="Poulain J."/>
            <person name="Poussereau N."/>
            <person name="Quesneville H."/>
            <person name="Rascle C."/>
            <person name="Schumacher J."/>
            <person name="Segurens B."/>
            <person name="Sexton A."/>
            <person name="Silva E."/>
            <person name="Sirven C."/>
            <person name="Soanes D.M."/>
            <person name="Talbot N.J."/>
            <person name="Templeton M."/>
            <person name="Yandava C."/>
            <person name="Yarden O."/>
            <person name="Zeng Q."/>
            <person name="Rollins J.A."/>
            <person name="Lebrun M.H."/>
            <person name="Dickman M."/>
        </authorList>
    </citation>
    <scope>NUCLEOTIDE SEQUENCE [LARGE SCALE GENOMIC DNA]</scope>
    <source>
        <strain evidence="2">T4</strain>
    </source>
</reference>
<proteinExistence type="predicted"/>
<dbReference type="EMBL" id="FQ790350">
    <property type="protein sequence ID" value="CCD54109.1"/>
    <property type="molecule type" value="Genomic_DNA"/>
</dbReference>
<name>G2YR61_BOTF4</name>
<evidence type="ECO:0000313" key="1">
    <source>
        <dbReference type="EMBL" id="CCD54109.1"/>
    </source>
</evidence>
<accession>G2YR61</accession>
<dbReference type="Proteomes" id="UP000008177">
    <property type="component" value="Unplaced contigs"/>
</dbReference>
<organism evidence="1 2">
    <name type="scientific">Botryotinia fuckeliana (strain T4)</name>
    <name type="common">Noble rot fungus</name>
    <name type="synonym">Botrytis cinerea</name>
    <dbReference type="NCBI Taxonomy" id="999810"/>
    <lineage>
        <taxon>Eukaryota</taxon>
        <taxon>Fungi</taxon>
        <taxon>Dikarya</taxon>
        <taxon>Ascomycota</taxon>
        <taxon>Pezizomycotina</taxon>
        <taxon>Leotiomycetes</taxon>
        <taxon>Helotiales</taxon>
        <taxon>Sclerotiniaceae</taxon>
        <taxon>Botrytis</taxon>
    </lineage>
</organism>
<gene>
    <name evidence="1" type="ORF">BofuT4_uP128090.1</name>
</gene>
<protein>
    <submittedName>
        <fullName evidence="1">Uncharacterized protein</fullName>
    </submittedName>
</protein>
<dbReference type="AlphaFoldDB" id="G2YR61"/>
<dbReference type="InParanoid" id="G2YR61"/>
<dbReference type="HOGENOM" id="CLU_3068441_0_0_1"/>
<evidence type="ECO:0000313" key="2">
    <source>
        <dbReference type="Proteomes" id="UP000008177"/>
    </source>
</evidence>